<reference evidence="1 2" key="1">
    <citation type="journal article" date="2016" name="Nat. Commun.">
        <title>Thousands of microbial genomes shed light on interconnected biogeochemical processes in an aquifer system.</title>
        <authorList>
            <person name="Anantharaman K."/>
            <person name="Brown C.T."/>
            <person name="Hug L.A."/>
            <person name="Sharon I."/>
            <person name="Castelle C.J."/>
            <person name="Probst A.J."/>
            <person name="Thomas B.C."/>
            <person name="Singh A."/>
            <person name="Wilkins M.J."/>
            <person name="Karaoz U."/>
            <person name="Brodie E.L."/>
            <person name="Williams K.H."/>
            <person name="Hubbard S.S."/>
            <person name="Banfield J.F."/>
        </authorList>
    </citation>
    <scope>NUCLEOTIDE SEQUENCE [LARGE SCALE GENOMIC DNA]</scope>
</reference>
<sequence length="115" mass="13671">MSETLPQPEETPMTSERYNEIYDIRWDWLENQSSQPGETRSSTFLEKVIEDTMEDRFGYDIEDEDRSDLDPKLLEKFMADTGISLSELQRWLKKRDAITEELDRPAKRASKYKDN</sequence>
<dbReference type="EMBL" id="MHOQ01000011">
    <property type="protein sequence ID" value="OGZ67128.1"/>
    <property type="molecule type" value="Genomic_DNA"/>
</dbReference>
<proteinExistence type="predicted"/>
<dbReference type="AlphaFoldDB" id="A0A1G2HZ94"/>
<comment type="caution">
    <text evidence="1">The sequence shown here is derived from an EMBL/GenBank/DDBJ whole genome shotgun (WGS) entry which is preliminary data.</text>
</comment>
<accession>A0A1G2HZ94</accession>
<name>A0A1G2HZ94_9BACT</name>
<evidence type="ECO:0000313" key="2">
    <source>
        <dbReference type="Proteomes" id="UP000179183"/>
    </source>
</evidence>
<evidence type="ECO:0000313" key="1">
    <source>
        <dbReference type="EMBL" id="OGZ67128.1"/>
    </source>
</evidence>
<protein>
    <submittedName>
        <fullName evidence="1">Uncharacterized protein</fullName>
    </submittedName>
</protein>
<organism evidence="1 2">
    <name type="scientific">Candidatus Staskawiczbacteria bacterium RIFCSPHIGHO2_02_FULL_33_16</name>
    <dbReference type="NCBI Taxonomy" id="1802204"/>
    <lineage>
        <taxon>Bacteria</taxon>
        <taxon>Candidatus Staskawicziibacteriota</taxon>
    </lineage>
</organism>
<dbReference type="Proteomes" id="UP000179183">
    <property type="component" value="Unassembled WGS sequence"/>
</dbReference>
<gene>
    <name evidence="1" type="ORF">A3D34_02540</name>
</gene>